<evidence type="ECO:0000256" key="1">
    <source>
        <dbReference type="ARBA" id="ARBA00004514"/>
    </source>
</evidence>
<comment type="function">
    <text evidence="6">Endoribonuclease that catalyzes the hydrolysis of histone-coding pre-mRNA 3'-end. Involved in histone pre-mRNA processing during the S-phase of the cell cycle, which is required for entering/progressing through S-phase. Cleaves histone pre-mRNA at a major and a minor cleavage site after the 5'-ACCCA-3' and the 5'-ACCCACA-3' sequence, respectively, and located downstream of the stem-loop. May require the presence of the HDE element located at the histone pre-RNA 3'-end to avoid non-specific cleavage.</text>
</comment>
<reference evidence="8" key="2">
    <citation type="submission" date="2025-05" db="UniProtKB">
        <authorList>
            <consortium name="EnsemblMetazoa"/>
        </authorList>
    </citation>
    <scope>IDENTIFICATION</scope>
</reference>
<dbReference type="InterPro" id="IPR036866">
    <property type="entry name" value="RibonucZ/Hydroxyglut_hydro"/>
</dbReference>
<dbReference type="SMART" id="SM00849">
    <property type="entry name" value="Lactamase_B"/>
    <property type="match status" value="1"/>
</dbReference>
<gene>
    <name evidence="10" type="primary">LOC114338206</name>
</gene>
<dbReference type="RefSeq" id="XP_050514964.1">
    <property type="nucleotide sequence ID" value="XM_050659007.1"/>
</dbReference>
<organism evidence="10">
    <name type="scientific">Diabrotica virgifera virgifera</name>
    <name type="common">western corn rootworm</name>
    <dbReference type="NCBI Taxonomy" id="50390"/>
    <lineage>
        <taxon>Eukaryota</taxon>
        <taxon>Metazoa</taxon>
        <taxon>Ecdysozoa</taxon>
        <taxon>Arthropoda</taxon>
        <taxon>Hexapoda</taxon>
        <taxon>Insecta</taxon>
        <taxon>Pterygota</taxon>
        <taxon>Neoptera</taxon>
        <taxon>Endopterygota</taxon>
        <taxon>Coleoptera</taxon>
        <taxon>Polyphaga</taxon>
        <taxon>Cucujiformia</taxon>
        <taxon>Chrysomeloidea</taxon>
        <taxon>Chrysomelidae</taxon>
        <taxon>Galerucinae</taxon>
        <taxon>Diabroticina</taxon>
        <taxon>Diabroticites</taxon>
        <taxon>Diabrotica</taxon>
    </lineage>
</organism>
<dbReference type="PANTHER" id="PTHR23200">
    <property type="entry name" value="METALLO-BETA-LACTAMASE DOMAIN-CONTAINING PROTEIN 1"/>
    <property type="match status" value="1"/>
</dbReference>
<sequence>MDMQDVKVLFDGYSKLEGGDYYANCSCVLIKGPHNVIVDTMTPWDGDKLLNALKEENISCSDINYVVSTHGHSDHTGCNYLFKNAIHIVGFSISHKDKYHTDPDFRNGEHYKINDKIKVIPTPGHTLQDVSVIVETDKGVLAVTGDLFEKFDDLDNEYIWLSAGSDSESLQRENRMKILKMADFIVPGHGTMFEVPKKYK</sequence>
<evidence type="ECO:0000256" key="2">
    <source>
        <dbReference type="ARBA" id="ARBA00011738"/>
    </source>
</evidence>
<evidence type="ECO:0000256" key="4">
    <source>
        <dbReference type="ARBA" id="ARBA00032988"/>
    </source>
</evidence>
<evidence type="ECO:0000259" key="7">
    <source>
        <dbReference type="SMART" id="SM00849"/>
    </source>
</evidence>
<dbReference type="EnsemblMetazoa" id="XM_050659007.1">
    <property type="protein sequence ID" value="XP_050514964.1"/>
    <property type="gene ID" value="LOC114338206"/>
</dbReference>
<dbReference type="KEGG" id="dvv:114338206"/>
<dbReference type="RefSeq" id="XP_028144595.1">
    <property type="nucleotide sequence ID" value="XM_028288794.1"/>
</dbReference>
<accession>A0A6P7GLE7</accession>
<reference evidence="10" key="1">
    <citation type="submission" date="2025-04" db="UniProtKB">
        <authorList>
            <consortium name="RefSeq"/>
        </authorList>
    </citation>
    <scope>IDENTIFICATION</scope>
    <source>
        <tissue evidence="10">Whole insect</tissue>
    </source>
</reference>
<comment type="subunit">
    <text evidence="2">Homodimer.</text>
</comment>
<dbReference type="SUPFAM" id="SSF56281">
    <property type="entry name" value="Metallo-hydrolase/oxidoreductase"/>
    <property type="match status" value="1"/>
</dbReference>
<dbReference type="OrthoDB" id="10250730at2759"/>
<dbReference type="Pfam" id="PF00753">
    <property type="entry name" value="Lactamase_B"/>
    <property type="match status" value="1"/>
</dbReference>
<evidence type="ECO:0000313" key="8">
    <source>
        <dbReference type="EnsemblMetazoa" id="XP_050514964.1"/>
    </source>
</evidence>
<name>A0A6P7GLE7_DIAVI</name>
<dbReference type="InParanoid" id="A0A6P7GLE7"/>
<proteinExistence type="predicted"/>
<dbReference type="GeneID" id="114338206"/>
<evidence type="ECO:0000313" key="9">
    <source>
        <dbReference type="Proteomes" id="UP001652700"/>
    </source>
</evidence>
<dbReference type="FunCoup" id="A0A6P7GLE7">
    <property type="interactions" value="17"/>
</dbReference>
<evidence type="ECO:0000256" key="5">
    <source>
        <dbReference type="ARBA" id="ARBA00044690"/>
    </source>
</evidence>
<dbReference type="PANTHER" id="PTHR23200:SF48">
    <property type="entry name" value="METALLO-BETA-LACTAMASE DOMAIN-CONTAINING PROTEIN 1"/>
    <property type="match status" value="1"/>
</dbReference>
<dbReference type="InterPro" id="IPR001279">
    <property type="entry name" value="Metallo-B-lactamas"/>
</dbReference>
<protein>
    <recommendedName>
        <fullName evidence="3">Metallo-beta-lactamase domain-containing protein 1</fullName>
    </recommendedName>
    <alternativeName>
        <fullName evidence="4">Endoribonuclease MBLAC1</fullName>
    </alternativeName>
</protein>
<dbReference type="InterPro" id="IPR039344">
    <property type="entry name" value="MBLAC1"/>
</dbReference>
<dbReference type="Gene3D" id="3.60.15.10">
    <property type="entry name" value="Ribonuclease Z/Hydroxyacylglutathione hydrolase-like"/>
    <property type="match status" value="1"/>
</dbReference>
<dbReference type="Proteomes" id="UP001652700">
    <property type="component" value="Unplaced"/>
</dbReference>
<evidence type="ECO:0000256" key="3">
    <source>
        <dbReference type="ARBA" id="ARBA00014856"/>
    </source>
</evidence>
<comment type="catalytic activity">
    <reaction evidence="5">
        <text>a ribonucleotidyl-ribonucleotide-RNA + H2O = a 3'-end ribonucleotide-RNA + a 5'-end 5'-phospho-ribonucleoside-RNA + H(+)</text>
        <dbReference type="Rhea" id="RHEA:68096"/>
        <dbReference type="Rhea" id="RHEA-COMP:15179"/>
        <dbReference type="Rhea" id="RHEA-COMP:17355"/>
        <dbReference type="Rhea" id="RHEA-COMP:17428"/>
        <dbReference type="ChEBI" id="CHEBI:15377"/>
        <dbReference type="ChEBI" id="CHEBI:15378"/>
        <dbReference type="ChEBI" id="CHEBI:74896"/>
        <dbReference type="ChEBI" id="CHEBI:138282"/>
        <dbReference type="ChEBI" id="CHEBI:173118"/>
    </reaction>
    <physiologicalReaction direction="left-to-right" evidence="5">
        <dbReference type="Rhea" id="RHEA:68097"/>
    </physiologicalReaction>
</comment>
<comment type="subcellular location">
    <subcellularLocation>
        <location evidence="1">Cytoplasm</location>
        <location evidence="1">Cytosol</location>
    </subcellularLocation>
</comment>
<dbReference type="CDD" id="cd07711">
    <property type="entry name" value="MBLAC1-like_MBL-fold"/>
    <property type="match status" value="1"/>
</dbReference>
<evidence type="ECO:0000256" key="6">
    <source>
        <dbReference type="ARBA" id="ARBA00045869"/>
    </source>
</evidence>
<evidence type="ECO:0000313" key="10">
    <source>
        <dbReference type="RefSeq" id="XP_028144595.1"/>
    </source>
</evidence>
<dbReference type="GO" id="GO:0005829">
    <property type="term" value="C:cytosol"/>
    <property type="evidence" value="ECO:0007669"/>
    <property type="project" value="UniProtKB-SubCell"/>
</dbReference>
<dbReference type="AlphaFoldDB" id="A0A6P7GLE7"/>
<dbReference type="GO" id="GO:0031123">
    <property type="term" value="P:RNA 3'-end processing"/>
    <property type="evidence" value="ECO:0007669"/>
    <property type="project" value="UniProtKB-ARBA"/>
</dbReference>
<feature type="domain" description="Metallo-beta-lactamase" evidence="7">
    <location>
        <begin position="24"/>
        <end position="189"/>
    </location>
</feature>
<keyword evidence="9" id="KW-1185">Reference proteome</keyword>